<dbReference type="GeneID" id="36586518"/>
<dbReference type="PANTHER" id="PTHR36453:SF2">
    <property type="entry name" value="APPLE DOMAIN-CONTAINING PROTEIN"/>
    <property type="match status" value="1"/>
</dbReference>
<dbReference type="InterPro" id="IPR011050">
    <property type="entry name" value="Pectin_lyase_fold/virulence"/>
</dbReference>
<evidence type="ECO:0008006" key="4">
    <source>
        <dbReference type="Google" id="ProtNLM"/>
    </source>
</evidence>
<dbReference type="Gene3D" id="2.60.120.200">
    <property type="match status" value="1"/>
</dbReference>
<dbReference type="InterPro" id="IPR012334">
    <property type="entry name" value="Pectin_lyas_fold"/>
</dbReference>
<dbReference type="Gene3D" id="2.160.20.10">
    <property type="entry name" value="Single-stranded right-handed beta-helix, Pectin lyase-like"/>
    <property type="match status" value="2"/>
</dbReference>
<dbReference type="PANTHER" id="PTHR36453">
    <property type="entry name" value="SECRETED PROTEIN-RELATED"/>
    <property type="match status" value="1"/>
</dbReference>
<dbReference type="AlphaFoldDB" id="A0A2J6SVP8"/>
<dbReference type="InParanoid" id="A0A2J6SVP8"/>
<evidence type="ECO:0000313" key="3">
    <source>
        <dbReference type="Proteomes" id="UP000235371"/>
    </source>
</evidence>
<name>A0A2J6SVP8_9HELO</name>
<accession>A0A2J6SVP8</accession>
<gene>
    <name evidence="2" type="ORF">K444DRAFT_596610</name>
</gene>
<dbReference type="OrthoDB" id="10025010at2759"/>
<sequence>MTRSWLLAGFALLSAVQGLDYYVSPQGSDSNSGTIASPFLTLTKAQAAVRIVVATEPAEAITVNIADGVYILNTTLLLTAEDSGTSGYPVVWKALGSNALISGGLKLTGWTLNSTTGIYSTTVPVGTQSRNLYVGGSAAQYARAFLDKSSFGFTNTSITWTDSAYDWLATLPGIGKAEIRSMNSFTDRYAPIQSSTTGALIMDQPSWIWNYLGYDAFSNPWGNSGFWIQNALSLLTEGSEFFLDPSAGKIYYMPLPGQDMATIDTYLGILDAIVAVGGTYDAPAHDVTFQGLNFAHTTWNFVTTQGYCDQQTGGFLGNFNITYPIFEASRPYWDQMPSGIQISAAYNIAFTGGNYTQFGAGGFGIGNDPFSHVTGIGYGAENISVLDGYFTQVMGNSFTLGGIQANGHHPTDPRMINSRITVSGNIFYNTSALFSSTVPIFTTYIQYSTISNNDLSHIPYSGICHGYGWGSNDQGGSPEYASRGLYNYQPLYTTPTTSLSNVVSSNLIHDFGLAHQDLGGIYTLSKSPSTIIRDNYDYSSTWFGLYTDEGSNSLTILDNMFFPAPARWFNPNQRTGLNTANNTLKNNFAAVGSDYVNTPNGTGQFGNTFESNYVVRDAVTNAAVTGQRTAYRAGVLPGRRAGRPVSNPTLADAYIAVIFPSNIATDLIRVNITNFDDVPLTAVSFQTSISSNYALTPVSVPQSIPANSFAIATWKITGNTCTAPVFAVNVTYTNSRLSKQGSLRSNTTLPGTVTGATTQGWTTSSSWPALFGATCHTVGISTSGRDIWKPYDDWGAIYTPALISTSGHFSVYVNSQDSIGDPWTRSGVVVRNSLASNTRSTGYATLLVTPGQGVVFSWDSSGDGIADSMTTIPGIRAPLFLKLTVNGSAVVGAYSYDEVTWKQAGNATLYARAATLDAGMIHTSHTAFTNSTAIFSRFNPSNA</sequence>
<keyword evidence="3" id="KW-1185">Reference proteome</keyword>
<feature type="chain" id="PRO_5014451082" description="Right handed beta helix domain-containing protein" evidence="1">
    <location>
        <begin position="19"/>
        <end position="943"/>
    </location>
</feature>
<dbReference type="SUPFAM" id="SSF51126">
    <property type="entry name" value="Pectin lyase-like"/>
    <property type="match status" value="1"/>
</dbReference>
<reference evidence="2 3" key="1">
    <citation type="submission" date="2016-04" db="EMBL/GenBank/DDBJ databases">
        <title>A degradative enzymes factory behind the ericoid mycorrhizal symbiosis.</title>
        <authorList>
            <consortium name="DOE Joint Genome Institute"/>
            <person name="Martino E."/>
            <person name="Morin E."/>
            <person name="Grelet G."/>
            <person name="Kuo A."/>
            <person name="Kohler A."/>
            <person name="Daghino S."/>
            <person name="Barry K."/>
            <person name="Choi C."/>
            <person name="Cichocki N."/>
            <person name="Clum A."/>
            <person name="Copeland A."/>
            <person name="Hainaut M."/>
            <person name="Haridas S."/>
            <person name="Labutti K."/>
            <person name="Lindquist E."/>
            <person name="Lipzen A."/>
            <person name="Khouja H.-R."/>
            <person name="Murat C."/>
            <person name="Ohm R."/>
            <person name="Olson A."/>
            <person name="Spatafora J."/>
            <person name="Veneault-Fourrey C."/>
            <person name="Henrissat B."/>
            <person name="Grigoriev I."/>
            <person name="Martin F."/>
            <person name="Perotto S."/>
        </authorList>
    </citation>
    <scope>NUCLEOTIDE SEQUENCE [LARGE SCALE GENOMIC DNA]</scope>
    <source>
        <strain evidence="2 3">E</strain>
    </source>
</reference>
<proteinExistence type="predicted"/>
<evidence type="ECO:0000256" key="1">
    <source>
        <dbReference type="SAM" id="SignalP"/>
    </source>
</evidence>
<organism evidence="2 3">
    <name type="scientific">Hyaloscypha bicolor E</name>
    <dbReference type="NCBI Taxonomy" id="1095630"/>
    <lineage>
        <taxon>Eukaryota</taxon>
        <taxon>Fungi</taxon>
        <taxon>Dikarya</taxon>
        <taxon>Ascomycota</taxon>
        <taxon>Pezizomycotina</taxon>
        <taxon>Leotiomycetes</taxon>
        <taxon>Helotiales</taxon>
        <taxon>Hyaloscyphaceae</taxon>
        <taxon>Hyaloscypha</taxon>
        <taxon>Hyaloscypha bicolor</taxon>
    </lineage>
</organism>
<dbReference type="RefSeq" id="XP_024731754.1">
    <property type="nucleotide sequence ID" value="XM_024878441.1"/>
</dbReference>
<dbReference type="Proteomes" id="UP000235371">
    <property type="component" value="Unassembled WGS sequence"/>
</dbReference>
<feature type="signal peptide" evidence="1">
    <location>
        <begin position="1"/>
        <end position="18"/>
    </location>
</feature>
<keyword evidence="1" id="KW-0732">Signal</keyword>
<evidence type="ECO:0000313" key="2">
    <source>
        <dbReference type="EMBL" id="PMD54850.1"/>
    </source>
</evidence>
<dbReference type="STRING" id="1095630.A0A2J6SVP8"/>
<protein>
    <recommendedName>
        <fullName evidence="4">Right handed beta helix domain-containing protein</fullName>
    </recommendedName>
</protein>
<dbReference type="EMBL" id="KZ613856">
    <property type="protein sequence ID" value="PMD54850.1"/>
    <property type="molecule type" value="Genomic_DNA"/>
</dbReference>